<evidence type="ECO:0000313" key="5">
    <source>
        <dbReference type="Proteomes" id="UP000799324"/>
    </source>
</evidence>
<dbReference type="InterPro" id="IPR043171">
    <property type="entry name" value="Ap4A_phos1/2-like"/>
</dbReference>
<dbReference type="PANTHER" id="PTHR38420:SF3">
    <property type="entry name" value="5',5'''-P-1,P-4-TETRAPHOSPHATE PHOSPHORYLASE 2"/>
    <property type="match status" value="1"/>
</dbReference>
<dbReference type="InterPro" id="IPR045759">
    <property type="entry name" value="Ap4A_phos1/2_N"/>
</dbReference>
<dbReference type="AlphaFoldDB" id="A0A6A6THW1"/>
<proteinExistence type="predicted"/>
<feature type="domain" description="ATP adenylyltransferase C-terminal" evidence="2">
    <location>
        <begin position="223"/>
        <end position="352"/>
    </location>
</feature>
<feature type="compositionally biased region" description="Basic and acidic residues" evidence="1">
    <location>
        <begin position="60"/>
        <end position="79"/>
    </location>
</feature>
<dbReference type="Pfam" id="PF19327">
    <property type="entry name" value="Ap4A_phos_N"/>
    <property type="match status" value="1"/>
</dbReference>
<dbReference type="PANTHER" id="PTHR38420">
    <property type="entry name" value="AP-4-A PHOSPHORYLASE II"/>
    <property type="match status" value="1"/>
</dbReference>
<evidence type="ECO:0000256" key="1">
    <source>
        <dbReference type="SAM" id="MobiDB-lite"/>
    </source>
</evidence>
<dbReference type="Pfam" id="PF09830">
    <property type="entry name" value="ATP_transf"/>
    <property type="match status" value="1"/>
</dbReference>
<name>A0A6A6THW1_9PLEO</name>
<dbReference type="Gene3D" id="3.30.428.70">
    <property type="match status" value="1"/>
</dbReference>
<dbReference type="InterPro" id="IPR019200">
    <property type="entry name" value="ATP_adenylylTrfase_C"/>
</dbReference>
<keyword evidence="5" id="KW-1185">Reference proteome</keyword>
<dbReference type="Proteomes" id="UP000799324">
    <property type="component" value="Unassembled WGS sequence"/>
</dbReference>
<dbReference type="GO" id="GO:0003877">
    <property type="term" value="F:ATP:ADP adenylyltransferase activity"/>
    <property type="evidence" value="ECO:0007669"/>
    <property type="project" value="InterPro"/>
</dbReference>
<gene>
    <name evidence="4" type="ORF">K491DRAFT_624550</name>
</gene>
<dbReference type="InterPro" id="IPR036265">
    <property type="entry name" value="HIT-like_sf"/>
</dbReference>
<feature type="domain" description="Ap4A phosphorylase 1/2 N-terminal" evidence="3">
    <location>
        <begin position="9"/>
        <end position="179"/>
    </location>
</feature>
<dbReference type="EMBL" id="MU004314">
    <property type="protein sequence ID" value="KAF2658508.1"/>
    <property type="molecule type" value="Genomic_DNA"/>
</dbReference>
<protein>
    <submittedName>
        <fullName evidence="4">HIT-like protein</fullName>
    </submittedName>
</protein>
<dbReference type="InterPro" id="IPR009163">
    <property type="entry name" value="Ap4A_phos1/2"/>
</dbReference>
<reference evidence="4" key="1">
    <citation type="journal article" date="2020" name="Stud. Mycol.">
        <title>101 Dothideomycetes genomes: a test case for predicting lifestyles and emergence of pathogens.</title>
        <authorList>
            <person name="Haridas S."/>
            <person name="Albert R."/>
            <person name="Binder M."/>
            <person name="Bloem J."/>
            <person name="Labutti K."/>
            <person name="Salamov A."/>
            <person name="Andreopoulos B."/>
            <person name="Baker S."/>
            <person name="Barry K."/>
            <person name="Bills G."/>
            <person name="Bluhm B."/>
            <person name="Cannon C."/>
            <person name="Castanera R."/>
            <person name="Culley D."/>
            <person name="Daum C."/>
            <person name="Ezra D."/>
            <person name="Gonzalez J."/>
            <person name="Henrissat B."/>
            <person name="Kuo A."/>
            <person name="Liang C."/>
            <person name="Lipzen A."/>
            <person name="Lutzoni F."/>
            <person name="Magnuson J."/>
            <person name="Mondo S."/>
            <person name="Nolan M."/>
            <person name="Ohm R."/>
            <person name="Pangilinan J."/>
            <person name="Park H.-J."/>
            <person name="Ramirez L."/>
            <person name="Alfaro M."/>
            <person name="Sun H."/>
            <person name="Tritt A."/>
            <person name="Yoshinaga Y."/>
            <person name="Zwiers L.-H."/>
            <person name="Turgeon B."/>
            <person name="Goodwin S."/>
            <person name="Spatafora J."/>
            <person name="Crous P."/>
            <person name="Grigoriev I."/>
        </authorList>
    </citation>
    <scope>NUCLEOTIDE SEQUENCE</scope>
    <source>
        <strain evidence="4">CBS 122681</strain>
    </source>
</reference>
<dbReference type="SUPFAM" id="SSF54197">
    <property type="entry name" value="HIT-like"/>
    <property type="match status" value="1"/>
</dbReference>
<sequence>MRSILGLTEALPSLVESKFKAAKSSGGLIFSPTELALIRTSTGVPFQLRYCPALGKKPKPQKDKAAPSKKSDPFEKPDPELLVADVPTADPTHLLVLNKFPVIANHFILATKTNKQQTHILEQDDLEITYACLKAWKDGEARGRNRRLFAFFNSGEHSGASQPHRHLQFLPVESMKDEEHASEWDLLTDLILSGLPLSGDDKTTDIDANVSERPHEVLQHYAIPFTHFGIRLPADPSGDFLMSAYQSLLQEAKKAVNEFIATRSDDLSLHATEDGSLPISYNMAMTTSGMAIVPRRSEGSMLKREDSTDVGYIELNGTTLGGTLMVKNQAEWDLLRTEPGKLDNILNDIGIPFRSKL</sequence>
<organism evidence="4 5">
    <name type="scientific">Lophiostoma macrostomum CBS 122681</name>
    <dbReference type="NCBI Taxonomy" id="1314788"/>
    <lineage>
        <taxon>Eukaryota</taxon>
        <taxon>Fungi</taxon>
        <taxon>Dikarya</taxon>
        <taxon>Ascomycota</taxon>
        <taxon>Pezizomycotina</taxon>
        <taxon>Dothideomycetes</taxon>
        <taxon>Pleosporomycetidae</taxon>
        <taxon>Pleosporales</taxon>
        <taxon>Lophiostomataceae</taxon>
        <taxon>Lophiostoma</taxon>
    </lineage>
</organism>
<dbReference type="OrthoDB" id="10267950at2759"/>
<accession>A0A6A6THW1</accession>
<evidence type="ECO:0000259" key="3">
    <source>
        <dbReference type="Pfam" id="PF19327"/>
    </source>
</evidence>
<dbReference type="GO" id="GO:0009117">
    <property type="term" value="P:nucleotide metabolic process"/>
    <property type="evidence" value="ECO:0007669"/>
    <property type="project" value="InterPro"/>
</dbReference>
<feature type="region of interest" description="Disordered" evidence="1">
    <location>
        <begin position="55"/>
        <end position="79"/>
    </location>
</feature>
<dbReference type="GO" id="GO:0005524">
    <property type="term" value="F:ATP binding"/>
    <property type="evidence" value="ECO:0007669"/>
    <property type="project" value="InterPro"/>
</dbReference>
<evidence type="ECO:0000313" key="4">
    <source>
        <dbReference type="EMBL" id="KAF2658508.1"/>
    </source>
</evidence>
<evidence type="ECO:0000259" key="2">
    <source>
        <dbReference type="Pfam" id="PF09830"/>
    </source>
</evidence>